<evidence type="ECO:0000256" key="1">
    <source>
        <dbReference type="SAM" id="MobiDB-lite"/>
    </source>
</evidence>
<name>A0A0D2BNW9_9EURO</name>
<keyword evidence="4" id="KW-1185">Reference proteome</keyword>
<dbReference type="GeneID" id="25328546"/>
<dbReference type="AlphaFoldDB" id="A0A0D2BNW9"/>
<dbReference type="Pfam" id="PF13924">
    <property type="entry name" value="Lipocalin_5"/>
    <property type="match status" value="1"/>
</dbReference>
<sequence length="175" mass="19307">MTSDFLNSLIGTWNLISYTAASVTDPSDILLPLGACRGRAIFSLDGYVSAYIQATNIQPYSEGRFHASTEELANAAKRTIAYTAPYRLEEDKAQSSKATIYYDVEMSMPPNWIGTTEIRVLEIEKGDDGDMYMYLRPPGTVELGGVIRKVEVKTKRAGDNSHGGKVDSGKQKERL</sequence>
<dbReference type="InterPro" id="IPR024311">
    <property type="entry name" value="Lipocalin-like"/>
</dbReference>
<protein>
    <recommendedName>
        <fullName evidence="2">Lipocalin-like domain-containing protein</fullName>
    </recommendedName>
</protein>
<gene>
    <name evidence="3" type="ORF">PV05_06638</name>
</gene>
<accession>A0A0D2BNW9</accession>
<dbReference type="EMBL" id="KN847320">
    <property type="protein sequence ID" value="KIW54271.1"/>
    <property type="molecule type" value="Genomic_DNA"/>
</dbReference>
<dbReference type="Proteomes" id="UP000054342">
    <property type="component" value="Unassembled WGS sequence"/>
</dbReference>
<evidence type="ECO:0000259" key="2">
    <source>
        <dbReference type="Pfam" id="PF13924"/>
    </source>
</evidence>
<dbReference type="HOGENOM" id="CLU_109259_2_1_1"/>
<feature type="region of interest" description="Disordered" evidence="1">
    <location>
        <begin position="153"/>
        <end position="175"/>
    </location>
</feature>
<feature type="domain" description="Lipocalin-like" evidence="2">
    <location>
        <begin position="10"/>
        <end position="127"/>
    </location>
</feature>
<dbReference type="RefSeq" id="XP_013314855.1">
    <property type="nucleotide sequence ID" value="XM_013459401.1"/>
</dbReference>
<organism evidence="3 4">
    <name type="scientific">Exophiala xenobiotica</name>
    <dbReference type="NCBI Taxonomy" id="348802"/>
    <lineage>
        <taxon>Eukaryota</taxon>
        <taxon>Fungi</taxon>
        <taxon>Dikarya</taxon>
        <taxon>Ascomycota</taxon>
        <taxon>Pezizomycotina</taxon>
        <taxon>Eurotiomycetes</taxon>
        <taxon>Chaetothyriomycetidae</taxon>
        <taxon>Chaetothyriales</taxon>
        <taxon>Herpotrichiellaceae</taxon>
        <taxon>Exophiala</taxon>
    </lineage>
</organism>
<evidence type="ECO:0000313" key="3">
    <source>
        <dbReference type="EMBL" id="KIW54271.1"/>
    </source>
</evidence>
<proteinExistence type="predicted"/>
<reference evidence="3 4" key="1">
    <citation type="submission" date="2015-01" db="EMBL/GenBank/DDBJ databases">
        <title>The Genome Sequence of Exophiala xenobiotica CBS118157.</title>
        <authorList>
            <consortium name="The Broad Institute Genomics Platform"/>
            <person name="Cuomo C."/>
            <person name="de Hoog S."/>
            <person name="Gorbushina A."/>
            <person name="Stielow B."/>
            <person name="Teixiera M."/>
            <person name="Abouelleil A."/>
            <person name="Chapman S.B."/>
            <person name="Priest M."/>
            <person name="Young S.K."/>
            <person name="Wortman J."/>
            <person name="Nusbaum C."/>
            <person name="Birren B."/>
        </authorList>
    </citation>
    <scope>NUCLEOTIDE SEQUENCE [LARGE SCALE GENOMIC DNA]</scope>
    <source>
        <strain evidence="3 4">CBS 118157</strain>
    </source>
</reference>
<evidence type="ECO:0000313" key="4">
    <source>
        <dbReference type="Proteomes" id="UP000054342"/>
    </source>
</evidence>
<dbReference type="OrthoDB" id="3904217at2759"/>